<dbReference type="Gene3D" id="3.40.50.150">
    <property type="entry name" value="Vaccinia Virus protein VP39"/>
    <property type="match status" value="1"/>
</dbReference>
<dbReference type="OrthoDB" id="194386at2759"/>
<dbReference type="PANTHER" id="PTHR14614">
    <property type="entry name" value="HEPATOCELLULAR CARCINOMA-ASSOCIATED ANTIGEN"/>
    <property type="match status" value="1"/>
</dbReference>
<dbReference type="SUPFAM" id="SSF53335">
    <property type="entry name" value="S-adenosyl-L-methionine-dependent methyltransferases"/>
    <property type="match status" value="1"/>
</dbReference>
<dbReference type="InterPro" id="IPR019410">
    <property type="entry name" value="Methyltransf_16"/>
</dbReference>
<proteinExistence type="predicted"/>
<evidence type="ECO:0008006" key="3">
    <source>
        <dbReference type="Google" id="ProtNLM"/>
    </source>
</evidence>
<protein>
    <recommendedName>
        <fullName evidence="3">S-adenosyl-L-methionine-dependent methyltransferase</fullName>
    </recommendedName>
</protein>
<dbReference type="EMBL" id="KQ965803">
    <property type="protein sequence ID" value="KXS11349.1"/>
    <property type="molecule type" value="Genomic_DNA"/>
</dbReference>
<evidence type="ECO:0000313" key="2">
    <source>
        <dbReference type="Proteomes" id="UP000070544"/>
    </source>
</evidence>
<accession>A0A139A3V1</accession>
<evidence type="ECO:0000313" key="1">
    <source>
        <dbReference type="EMBL" id="KXS11349.1"/>
    </source>
</evidence>
<dbReference type="Proteomes" id="UP000070544">
    <property type="component" value="Unassembled WGS sequence"/>
</dbReference>
<organism evidence="1 2">
    <name type="scientific">Gonapodya prolifera (strain JEL478)</name>
    <name type="common">Monoblepharis prolifera</name>
    <dbReference type="NCBI Taxonomy" id="1344416"/>
    <lineage>
        <taxon>Eukaryota</taxon>
        <taxon>Fungi</taxon>
        <taxon>Fungi incertae sedis</taxon>
        <taxon>Chytridiomycota</taxon>
        <taxon>Chytridiomycota incertae sedis</taxon>
        <taxon>Monoblepharidomycetes</taxon>
        <taxon>Monoblepharidales</taxon>
        <taxon>Gonapodyaceae</taxon>
        <taxon>Gonapodya</taxon>
    </lineage>
</organism>
<reference evidence="1 2" key="1">
    <citation type="journal article" date="2015" name="Genome Biol. Evol.">
        <title>Phylogenomic analyses indicate that early fungi evolved digesting cell walls of algal ancestors of land plants.</title>
        <authorList>
            <person name="Chang Y."/>
            <person name="Wang S."/>
            <person name="Sekimoto S."/>
            <person name="Aerts A.L."/>
            <person name="Choi C."/>
            <person name="Clum A."/>
            <person name="LaButti K.M."/>
            <person name="Lindquist E.A."/>
            <person name="Yee Ngan C."/>
            <person name="Ohm R.A."/>
            <person name="Salamov A.A."/>
            <person name="Grigoriev I.V."/>
            <person name="Spatafora J.W."/>
            <person name="Berbee M.L."/>
        </authorList>
    </citation>
    <scope>NUCLEOTIDE SEQUENCE [LARGE SCALE GENOMIC DNA]</scope>
    <source>
        <strain evidence="1 2">JEL478</strain>
    </source>
</reference>
<dbReference type="Pfam" id="PF10294">
    <property type="entry name" value="Methyltransf_16"/>
    <property type="match status" value="1"/>
</dbReference>
<dbReference type="AlphaFoldDB" id="A0A139A3V1"/>
<dbReference type="STRING" id="1344416.A0A139A3V1"/>
<dbReference type="PANTHER" id="PTHR14614:SF130">
    <property type="entry name" value="PROTEIN-LYSINE N-METHYLTRANSFERASE EEF2KMT"/>
    <property type="match status" value="1"/>
</dbReference>
<sequence>MTIEESTDLLAAIRRRYLQLAPIRSYAHLLQMYLSSSSTPCADTFERVSLAQQFLMKAVIDASESMVNRPPRSYTSKFVKRIIEIIEELNRTATLGGESQDIAVEDALMERFCALTLSHEAANGNMDNEVDDRDVVRKYELPPDKSSNGPSYQTIALTEDFGMTRDGTTGLRSWTGGIALSEYLATWQRRSATLSAQPNVAGKSVLELGAGCGLLALTCAALGAKRVVATDTTRVVSRLRKNVEMNLESSLHNGGSKMPVTEVAILNWGEAIPPTLVGHNDAIDLILATDVIFDPTLISPLVVTLDSIIQCGAEAFIVSTVRNSATYERFLDGTRERGLIVEVVKEFSDWWKDRERKGHEGQWWYCEEGTSDLEMIRIGKDVSSLGTS</sequence>
<dbReference type="InterPro" id="IPR029063">
    <property type="entry name" value="SAM-dependent_MTases_sf"/>
</dbReference>
<name>A0A139A3V1_GONPJ</name>
<gene>
    <name evidence="1" type="ORF">M427DRAFT_60764</name>
</gene>
<keyword evidence="2" id="KW-1185">Reference proteome</keyword>